<name>A0A918RAX5_9SPHN</name>
<feature type="chain" id="PRO_5036782053" evidence="1">
    <location>
        <begin position="27"/>
        <end position="163"/>
    </location>
</feature>
<dbReference type="RefSeq" id="WP_189539055.1">
    <property type="nucleotide sequence ID" value="NZ_BMZD01000002.1"/>
</dbReference>
<evidence type="ECO:0000313" key="3">
    <source>
        <dbReference type="Proteomes" id="UP000634139"/>
    </source>
</evidence>
<proteinExistence type="predicted"/>
<evidence type="ECO:0000256" key="1">
    <source>
        <dbReference type="SAM" id="SignalP"/>
    </source>
</evidence>
<dbReference type="InterPro" id="IPR019660">
    <property type="entry name" value="Put_sensory_transdc_reg_YbjN"/>
</dbReference>
<reference evidence="2" key="1">
    <citation type="journal article" date="2014" name="Int. J. Syst. Evol. Microbiol.">
        <title>Complete genome sequence of Corynebacterium casei LMG S-19264T (=DSM 44701T), isolated from a smear-ripened cheese.</title>
        <authorList>
            <consortium name="US DOE Joint Genome Institute (JGI-PGF)"/>
            <person name="Walter F."/>
            <person name="Albersmeier A."/>
            <person name="Kalinowski J."/>
            <person name="Ruckert C."/>
        </authorList>
    </citation>
    <scope>NUCLEOTIDE SEQUENCE</scope>
    <source>
        <strain evidence="2">KCTC 32422</strain>
    </source>
</reference>
<protein>
    <submittedName>
        <fullName evidence="2">Uncharacterized protein</fullName>
    </submittedName>
</protein>
<dbReference type="EMBL" id="BMZD01000002">
    <property type="protein sequence ID" value="GGZ90632.1"/>
    <property type="molecule type" value="Genomic_DNA"/>
</dbReference>
<organism evidence="2 3">
    <name type="scientific">Novosphingobium arvoryzae</name>
    <dbReference type="NCBI Taxonomy" id="1256514"/>
    <lineage>
        <taxon>Bacteria</taxon>
        <taxon>Pseudomonadati</taxon>
        <taxon>Pseudomonadota</taxon>
        <taxon>Alphaproteobacteria</taxon>
        <taxon>Sphingomonadales</taxon>
        <taxon>Sphingomonadaceae</taxon>
        <taxon>Novosphingobium</taxon>
    </lineage>
</organism>
<gene>
    <name evidence="2" type="ORF">GCM10011617_07010</name>
</gene>
<dbReference type="Pfam" id="PF10722">
    <property type="entry name" value="YbjN"/>
    <property type="match status" value="1"/>
</dbReference>
<sequence length="163" mass="16682">MQHPIGRVLLGAASAAALLGAGSAHAQTASELFNPAQVLRAALAAPDSGITAATETRTKDGKPVVRLAGANGLTVWVQGGHCTAAGCPSAWFWVKVTPPAGTDRQALVDRYNESPRWASAHVAGDAVELRGEVMLAGGISDANLAQYVRSITHHAARLSAGQA</sequence>
<keyword evidence="3" id="KW-1185">Reference proteome</keyword>
<comment type="caution">
    <text evidence="2">The sequence shown here is derived from an EMBL/GenBank/DDBJ whole genome shotgun (WGS) entry which is preliminary data.</text>
</comment>
<dbReference type="Proteomes" id="UP000634139">
    <property type="component" value="Unassembled WGS sequence"/>
</dbReference>
<evidence type="ECO:0000313" key="2">
    <source>
        <dbReference type="EMBL" id="GGZ90632.1"/>
    </source>
</evidence>
<dbReference type="AlphaFoldDB" id="A0A918RAX5"/>
<feature type="signal peptide" evidence="1">
    <location>
        <begin position="1"/>
        <end position="26"/>
    </location>
</feature>
<keyword evidence="1" id="KW-0732">Signal</keyword>
<accession>A0A918RAX5</accession>
<reference evidence="2" key="2">
    <citation type="submission" date="2020-09" db="EMBL/GenBank/DDBJ databases">
        <authorList>
            <person name="Sun Q."/>
            <person name="Kim S."/>
        </authorList>
    </citation>
    <scope>NUCLEOTIDE SEQUENCE</scope>
    <source>
        <strain evidence="2">KCTC 32422</strain>
    </source>
</reference>